<reference evidence="2" key="1">
    <citation type="submission" date="2021-01" db="EMBL/GenBank/DDBJ databases">
        <authorList>
            <person name="Kaushik A."/>
        </authorList>
    </citation>
    <scope>NUCLEOTIDE SEQUENCE</scope>
    <source>
        <strain evidence="2">Type strain: AG8-Rh-89/</strain>
    </source>
</reference>
<dbReference type="EMBL" id="CAJMWZ010004070">
    <property type="protein sequence ID" value="CAE6483834.1"/>
    <property type="molecule type" value="Genomic_DNA"/>
</dbReference>
<name>A0A8H3H6X8_9AGAM</name>
<feature type="region of interest" description="Disordered" evidence="1">
    <location>
        <begin position="17"/>
        <end position="46"/>
    </location>
</feature>
<dbReference type="AlphaFoldDB" id="A0A8H3H6X8"/>
<organism evidence="2 3">
    <name type="scientific">Rhizoctonia solani</name>
    <dbReference type="NCBI Taxonomy" id="456999"/>
    <lineage>
        <taxon>Eukaryota</taxon>
        <taxon>Fungi</taxon>
        <taxon>Dikarya</taxon>
        <taxon>Basidiomycota</taxon>
        <taxon>Agaricomycotina</taxon>
        <taxon>Agaricomycetes</taxon>
        <taxon>Cantharellales</taxon>
        <taxon>Ceratobasidiaceae</taxon>
        <taxon>Rhizoctonia</taxon>
    </lineage>
</organism>
<evidence type="ECO:0000256" key="1">
    <source>
        <dbReference type="SAM" id="MobiDB-lite"/>
    </source>
</evidence>
<accession>A0A8H3H6X8</accession>
<evidence type="ECO:0000313" key="2">
    <source>
        <dbReference type="EMBL" id="CAE6483834.1"/>
    </source>
</evidence>
<proteinExistence type="predicted"/>
<comment type="caution">
    <text evidence="2">The sequence shown here is derived from an EMBL/GenBank/DDBJ whole genome shotgun (WGS) entry which is preliminary data.</text>
</comment>
<gene>
    <name evidence="2" type="ORF">RDB_LOCUS77833</name>
</gene>
<dbReference type="OrthoDB" id="206452at2759"/>
<evidence type="ECO:0000313" key="3">
    <source>
        <dbReference type="Proteomes" id="UP000663850"/>
    </source>
</evidence>
<protein>
    <submittedName>
        <fullName evidence="2">Uncharacterized protein</fullName>
    </submittedName>
</protein>
<dbReference type="Proteomes" id="UP000663850">
    <property type="component" value="Unassembled WGS sequence"/>
</dbReference>
<sequence length="85" mass="9750">MHALDRHTAWQVANQAQALEYQRPPPRLVDGSLMSSTERDPNYRPRFQLPARGRAESLLFAPASAAGFPTWYIQVGYLYSPWNFL</sequence>